<sequence length="1038" mass="114472">MSTNQIASIFGTKLSSAYNQLRGDLGVPQTATETIDKLVDKIQTSAAVEDRRTAVFGLKGLSRDWKEDVGRHAFLQNPKPIHSVVSLISVSTSFYPRFYSLQFLSQLLTARTSVAQSHIMSAPPPGIDGILAVLDSTTSSVPSTIGGGAVEMLRNEALLLLPVLLQGNQDLQKIVAFSGAFEKLFRIIEQEGGVDGGIVVHDSLTALGTLLRFNVSNQNYFRELTLIPQIPAILGFPSGILADVQTPDSFALQYWPEQKVHNTGLVLGLIRMLVGGPGGGNQNAMVPSGVTRCLLELSLASNAPPSIKTQCLLTLMPILTASPHNQDFLTSLQLSPLLAVHADMDHPNGGFVRMEPKPAVVALVGSIVEGDPANGNHSLRGRVEGVNLFEAYVSDNDEARIGILSSLIASGENLADQTASAGSLILSGILELPHTSLSPEFDPYRPLFASLLLSHIIRNSEHAKKLAREITFPSGDADPDSTVNSEEDRILFIQLVVGNLILAQREQQECVNQAAKEGQVETMKQAEGWTRVMVGYLSLLCTWLWDSPKSVSDFLSESNNLQALIQPITQNTSIDPLVQGLSAFLLGVCYEFNREPGEITRATLHPILHSRIGPDQFVSRMARLREDSRFRAVQPEGFEVEGIVENEEENAQGEGIWFDWAFVDFWKNHYYTIQRAIAIDPDAVRPTTTTSDHSETTSIILTLRSKLKAQTDEVIQLQTKLEVVNKESKAEKEQLAGEVEELGKQVASMTGDLQEKTLVIEKLQEDLSTLQEQYDKLKENAGTAELKLKELVSVREELNLIKAEHEKTLSELGLARMSAKGRENKFQDLEVKIKRLEEELAAEVSARQAAELAQTAQSAPNPEDNTRIEQLQKAEDNLEKERKDWTSKEATLNLQLKTQQNQVEQLQSRNNAAQKEAEESQLKTSEFEKKIVELEKKLKDAEEKLAAAPSSTIASTPEPGQGVSGKQAKKRAAELDVKVKELEATLAKEKSKREEEYKEHEDLLVLLDELSAKRQRDKTLMKEKGLDVSEDEEEADDE</sequence>
<dbReference type="InterPro" id="IPR006955">
    <property type="entry name" value="Uso1_p115_C"/>
</dbReference>
<dbReference type="InterPro" id="IPR006953">
    <property type="entry name" value="Vesicle_Uso1_P115_head"/>
</dbReference>
<dbReference type="GO" id="GO:0048211">
    <property type="term" value="P:Golgi vesicle docking"/>
    <property type="evidence" value="ECO:0007669"/>
    <property type="project" value="TreeGrafter"/>
</dbReference>
<dbReference type="RefSeq" id="XP_066068363.1">
    <property type="nucleotide sequence ID" value="XM_066212266.1"/>
</dbReference>
<comment type="subcellular location">
    <subcellularLocation>
        <location evidence="1">Golgi apparatus</location>
    </subcellularLocation>
</comment>
<dbReference type="KEGG" id="cdep:91087060"/>
<dbReference type="Pfam" id="PF04871">
    <property type="entry name" value="Uso1_p115_C"/>
    <property type="match status" value="1"/>
</dbReference>
<feature type="region of interest" description="Disordered" evidence="5">
    <location>
        <begin position="947"/>
        <end position="969"/>
    </location>
</feature>
<evidence type="ECO:0000259" key="6">
    <source>
        <dbReference type="Pfam" id="PF04869"/>
    </source>
</evidence>
<dbReference type="EMBL" id="CP143786">
    <property type="protein sequence ID" value="WVN87663.1"/>
    <property type="molecule type" value="Genomic_DNA"/>
</dbReference>
<evidence type="ECO:0000256" key="3">
    <source>
        <dbReference type="ARBA" id="ARBA00023054"/>
    </source>
</evidence>
<dbReference type="GO" id="GO:0048280">
    <property type="term" value="P:vesicle fusion with Golgi apparatus"/>
    <property type="evidence" value="ECO:0007669"/>
    <property type="project" value="InterPro"/>
</dbReference>
<dbReference type="InterPro" id="IPR016024">
    <property type="entry name" value="ARM-type_fold"/>
</dbReference>
<feature type="domain" description="Vesicle tethering protein Uso1/P115-like head" evidence="6">
    <location>
        <begin position="325"/>
        <end position="677"/>
    </location>
</feature>
<feature type="region of interest" description="Disordered" evidence="5">
    <location>
        <begin position="901"/>
        <end position="923"/>
    </location>
</feature>
<organism evidence="8 9">
    <name type="scientific">Cryptococcus depauperatus CBS 7841</name>
    <dbReference type="NCBI Taxonomy" id="1295531"/>
    <lineage>
        <taxon>Eukaryota</taxon>
        <taxon>Fungi</taxon>
        <taxon>Dikarya</taxon>
        <taxon>Basidiomycota</taxon>
        <taxon>Agaricomycotina</taxon>
        <taxon>Tremellomycetes</taxon>
        <taxon>Tremellales</taxon>
        <taxon>Cryptococcaceae</taxon>
        <taxon>Cryptococcus</taxon>
    </lineage>
</organism>
<accession>A0AAJ8JSH8</accession>
<feature type="region of interest" description="Disordered" evidence="5">
    <location>
        <begin position="1016"/>
        <end position="1038"/>
    </location>
</feature>
<keyword evidence="2" id="KW-0333">Golgi apparatus</keyword>
<evidence type="ECO:0000313" key="9">
    <source>
        <dbReference type="Proteomes" id="UP000094043"/>
    </source>
</evidence>
<protein>
    <submittedName>
        <fullName evidence="8">Uncharacterized protein</fullName>
    </submittedName>
</protein>
<feature type="coiled-coil region" evidence="4">
    <location>
        <begin position="707"/>
        <end position="794"/>
    </location>
</feature>
<dbReference type="FunFam" id="1.25.10.10:FF:000296">
    <property type="entry name" value="Related to transport protein USO1"/>
    <property type="match status" value="1"/>
</dbReference>
<evidence type="ECO:0000256" key="4">
    <source>
        <dbReference type="SAM" id="Coils"/>
    </source>
</evidence>
<dbReference type="GO" id="GO:0000139">
    <property type="term" value="C:Golgi membrane"/>
    <property type="evidence" value="ECO:0007669"/>
    <property type="project" value="InterPro"/>
</dbReference>
<dbReference type="GO" id="GO:0005783">
    <property type="term" value="C:endoplasmic reticulum"/>
    <property type="evidence" value="ECO:0007669"/>
    <property type="project" value="TreeGrafter"/>
</dbReference>
<name>A0AAJ8JSH8_9TREE</name>
<keyword evidence="3 4" id="KW-0175">Coiled coil</keyword>
<dbReference type="GO" id="GO:0012507">
    <property type="term" value="C:ER to Golgi transport vesicle membrane"/>
    <property type="evidence" value="ECO:0007669"/>
    <property type="project" value="TreeGrafter"/>
</dbReference>
<gene>
    <name evidence="8" type="ORF">L203_102849</name>
</gene>
<reference evidence="8" key="2">
    <citation type="journal article" date="2022" name="Elife">
        <title>Obligate sexual reproduction of a homothallic fungus closely related to the Cryptococcus pathogenic species complex.</title>
        <authorList>
            <person name="Passer A.R."/>
            <person name="Clancey S.A."/>
            <person name="Shea T."/>
            <person name="David-Palma M."/>
            <person name="Averette A.F."/>
            <person name="Boekhout T."/>
            <person name="Porcel B.M."/>
            <person name="Nowrousian M."/>
            <person name="Cuomo C.A."/>
            <person name="Sun S."/>
            <person name="Heitman J."/>
            <person name="Coelho M.A."/>
        </authorList>
    </citation>
    <scope>NUCLEOTIDE SEQUENCE</scope>
    <source>
        <strain evidence="8">CBS 7841</strain>
    </source>
</reference>
<feature type="compositionally biased region" description="Basic and acidic residues" evidence="5">
    <location>
        <begin position="1016"/>
        <end position="1027"/>
    </location>
</feature>
<dbReference type="Pfam" id="PF04869">
    <property type="entry name" value="Uso1_p115_head"/>
    <property type="match status" value="1"/>
</dbReference>
<proteinExistence type="predicted"/>
<dbReference type="PANTHER" id="PTHR10013:SF0">
    <property type="entry name" value="GENERAL VESICULAR TRANSPORT FACTOR P115"/>
    <property type="match status" value="1"/>
</dbReference>
<evidence type="ECO:0000259" key="7">
    <source>
        <dbReference type="Pfam" id="PF04871"/>
    </source>
</evidence>
<dbReference type="InterPro" id="IPR011989">
    <property type="entry name" value="ARM-like"/>
</dbReference>
<evidence type="ECO:0000256" key="2">
    <source>
        <dbReference type="ARBA" id="ARBA00023034"/>
    </source>
</evidence>
<dbReference type="GO" id="GO:0005795">
    <property type="term" value="C:Golgi stack"/>
    <property type="evidence" value="ECO:0007669"/>
    <property type="project" value="TreeGrafter"/>
</dbReference>
<feature type="compositionally biased region" description="Polar residues" evidence="5">
    <location>
        <begin position="903"/>
        <end position="913"/>
    </location>
</feature>
<dbReference type="InterPro" id="IPR024095">
    <property type="entry name" value="Vesicle_P115"/>
</dbReference>
<dbReference type="PANTHER" id="PTHR10013">
    <property type="entry name" value="GENERAL VESICULAR TRANSPORT FACTOR P115"/>
    <property type="match status" value="1"/>
</dbReference>
<reference evidence="8" key="1">
    <citation type="submission" date="2016-06" db="EMBL/GenBank/DDBJ databases">
        <authorList>
            <person name="Cuomo C."/>
            <person name="Litvintseva A."/>
            <person name="Heitman J."/>
            <person name="Chen Y."/>
            <person name="Sun S."/>
            <person name="Springer D."/>
            <person name="Dromer F."/>
            <person name="Young S."/>
            <person name="Zeng Q."/>
            <person name="Chapman S."/>
            <person name="Gujja S."/>
            <person name="Saif S."/>
            <person name="Birren B."/>
        </authorList>
    </citation>
    <scope>NUCLEOTIDE SEQUENCE</scope>
    <source>
        <strain evidence="8">CBS 7841</strain>
    </source>
</reference>
<dbReference type="AlphaFoldDB" id="A0AAJ8JSH8"/>
<dbReference type="SUPFAM" id="SSF48371">
    <property type="entry name" value="ARM repeat"/>
    <property type="match status" value="1"/>
</dbReference>
<dbReference type="GO" id="GO:0006888">
    <property type="term" value="P:endoplasmic reticulum to Golgi vesicle-mediated transport"/>
    <property type="evidence" value="ECO:0007669"/>
    <property type="project" value="TreeGrafter"/>
</dbReference>
<feature type="compositionally biased region" description="Low complexity" evidence="5">
    <location>
        <begin position="947"/>
        <end position="957"/>
    </location>
</feature>
<dbReference type="Proteomes" id="UP000094043">
    <property type="component" value="Chromosome 3"/>
</dbReference>
<reference evidence="8" key="3">
    <citation type="submission" date="2024-01" db="EMBL/GenBank/DDBJ databases">
        <authorList>
            <person name="Coelho M.A."/>
            <person name="David-Palma M."/>
            <person name="Shea T."/>
            <person name="Sun S."/>
            <person name="Cuomo C.A."/>
            <person name="Heitman J."/>
        </authorList>
    </citation>
    <scope>NUCLEOTIDE SEQUENCE</scope>
    <source>
        <strain evidence="8">CBS 7841</strain>
    </source>
</reference>
<feature type="compositionally biased region" description="Acidic residues" evidence="5">
    <location>
        <begin position="1028"/>
        <end position="1038"/>
    </location>
</feature>
<dbReference type="GeneID" id="91087060"/>
<keyword evidence="9" id="KW-1185">Reference proteome</keyword>
<evidence type="ECO:0000256" key="1">
    <source>
        <dbReference type="ARBA" id="ARBA00004555"/>
    </source>
</evidence>
<evidence type="ECO:0000313" key="8">
    <source>
        <dbReference type="EMBL" id="WVN87663.1"/>
    </source>
</evidence>
<evidence type="ECO:0000256" key="5">
    <source>
        <dbReference type="SAM" id="MobiDB-lite"/>
    </source>
</evidence>
<feature type="domain" description="Uso1/p115-like vesicle tethering protein C-terminal" evidence="7">
    <location>
        <begin position="919"/>
        <end position="1038"/>
    </location>
</feature>
<dbReference type="GO" id="GO:0006886">
    <property type="term" value="P:intracellular protein transport"/>
    <property type="evidence" value="ECO:0007669"/>
    <property type="project" value="InterPro"/>
</dbReference>
<dbReference type="Gene3D" id="1.25.10.10">
    <property type="entry name" value="Leucine-rich Repeat Variant"/>
    <property type="match status" value="2"/>
</dbReference>